<dbReference type="InterPro" id="IPR000073">
    <property type="entry name" value="AB_hydrolase_1"/>
</dbReference>
<gene>
    <name evidence="3" type="ORF">HQ497_12120</name>
</gene>
<reference evidence="3" key="1">
    <citation type="submission" date="2020-05" db="EMBL/GenBank/DDBJ databases">
        <title>Sulfur intermediates as new biogeochemical hubs in an aquatic model microbial ecosystem.</title>
        <authorList>
            <person name="Vigneron A."/>
        </authorList>
    </citation>
    <scope>NUCLEOTIDE SEQUENCE</scope>
    <source>
        <strain evidence="3">Bin.250</strain>
    </source>
</reference>
<proteinExistence type="predicted"/>
<evidence type="ECO:0000313" key="3">
    <source>
        <dbReference type="EMBL" id="NQV66098.1"/>
    </source>
</evidence>
<protein>
    <submittedName>
        <fullName evidence="3">Alpha/beta hydrolase</fullName>
    </submittedName>
</protein>
<evidence type="ECO:0000256" key="1">
    <source>
        <dbReference type="ARBA" id="ARBA00022801"/>
    </source>
</evidence>
<organism evidence="3 4">
    <name type="scientific">SAR86 cluster bacterium</name>
    <dbReference type="NCBI Taxonomy" id="2030880"/>
    <lineage>
        <taxon>Bacteria</taxon>
        <taxon>Pseudomonadati</taxon>
        <taxon>Pseudomonadota</taxon>
        <taxon>Gammaproteobacteria</taxon>
        <taxon>SAR86 cluster</taxon>
    </lineage>
</organism>
<dbReference type="Pfam" id="PF00561">
    <property type="entry name" value="Abhydrolase_1"/>
    <property type="match status" value="1"/>
</dbReference>
<feature type="domain" description="AB hydrolase-1" evidence="2">
    <location>
        <begin position="23"/>
        <end position="299"/>
    </location>
</feature>
<comment type="caution">
    <text evidence="3">The sequence shown here is derived from an EMBL/GenBank/DDBJ whole genome shotgun (WGS) entry which is preliminary data.</text>
</comment>
<name>A0A972VYP3_9GAMM</name>
<dbReference type="InterPro" id="IPR000639">
    <property type="entry name" value="Epox_hydrolase-like"/>
</dbReference>
<accession>A0A972VYP3</accession>
<dbReference type="Gene3D" id="3.40.50.1820">
    <property type="entry name" value="alpha/beta hydrolase"/>
    <property type="match status" value="1"/>
</dbReference>
<evidence type="ECO:0000313" key="4">
    <source>
        <dbReference type="Proteomes" id="UP000754644"/>
    </source>
</evidence>
<sequence>MITERRIETNGISLNIAEAGEGPLVLMLHGFPESWYSWRHQFEPLANAGYKAVAPDMRGYGKSDRPSTIGAYNQVEVVNDVIGLITALGYETAIVLGHDWGAPTAWSCALNHPDKVTAVGALSVPFMPRGAELPLTRMRKLFAGQFFYQLYFQTPGVAEAEFEADVRASLRKFYHMASGDVDLTTFTPKAADDQLFTGMADPGKLGQWCSELDLDFYTQAFQHSGFRGPLNYYRAQDLTWELTAGAPTTIQQPALFMAGDRDGVIMMAAEALQAMPQHVPNLQINELIPGAGHWTQQEAPEAVNRGILKFLKALA</sequence>
<dbReference type="Proteomes" id="UP000754644">
    <property type="component" value="Unassembled WGS sequence"/>
</dbReference>
<dbReference type="GO" id="GO:0016787">
    <property type="term" value="F:hydrolase activity"/>
    <property type="evidence" value="ECO:0007669"/>
    <property type="project" value="UniProtKB-KW"/>
</dbReference>
<dbReference type="PANTHER" id="PTHR43329">
    <property type="entry name" value="EPOXIDE HYDROLASE"/>
    <property type="match status" value="1"/>
</dbReference>
<dbReference type="PRINTS" id="PR00412">
    <property type="entry name" value="EPOXHYDRLASE"/>
</dbReference>
<dbReference type="EMBL" id="JABMOJ010000457">
    <property type="protein sequence ID" value="NQV66098.1"/>
    <property type="molecule type" value="Genomic_DNA"/>
</dbReference>
<dbReference type="SUPFAM" id="SSF53474">
    <property type="entry name" value="alpha/beta-Hydrolases"/>
    <property type="match status" value="1"/>
</dbReference>
<dbReference type="InterPro" id="IPR029058">
    <property type="entry name" value="AB_hydrolase_fold"/>
</dbReference>
<keyword evidence="1 3" id="KW-0378">Hydrolase</keyword>
<evidence type="ECO:0000259" key="2">
    <source>
        <dbReference type="Pfam" id="PF00561"/>
    </source>
</evidence>
<dbReference type="PRINTS" id="PR00111">
    <property type="entry name" value="ABHYDROLASE"/>
</dbReference>
<dbReference type="AlphaFoldDB" id="A0A972VYP3"/>